<dbReference type="PANTHER" id="PTHR42047">
    <property type="entry name" value="PROTEIN, PUTATIVE (AFU_ORTHOLOGUE AFUA_6G03560)-RELATED"/>
    <property type="match status" value="1"/>
</dbReference>
<keyword evidence="2" id="KW-1185">Reference proteome</keyword>
<dbReference type="PANTHER" id="PTHR42047:SF1">
    <property type="entry name" value="PROTEIN, PUTATIVE (AFU_ORTHOLOGUE AFUA_6G03560)-RELATED"/>
    <property type="match status" value="1"/>
</dbReference>
<dbReference type="AlphaFoldDB" id="A0A1V6PS27"/>
<dbReference type="InterPro" id="IPR052820">
    <property type="entry name" value="PhiA_domain"/>
</dbReference>
<sequence length="183" mass="18941">MQLKNIILTASVSAAASAAPSTQSNKTFGVIAIHSGSGVQNAAFDASKSSIFAGLAEPGASCARPKEQDATFYINDGALYLYDKSATPQEIYVDASGMGQGKIGYTTGAQPAPKNSQRKGWALKDGHLQFSGKDLIACPNSIDGAWSIWASAGIDNPAGNENCVSIAARVMETSNPNGCKYTS</sequence>
<comment type="caution">
    <text evidence="1">The sequence shown here is derived from an EMBL/GenBank/DDBJ whole genome shotgun (WGS) entry which is preliminary data.</text>
</comment>
<organism evidence="1 2">
    <name type="scientific">Penicillium antarcticum</name>
    <dbReference type="NCBI Taxonomy" id="416450"/>
    <lineage>
        <taxon>Eukaryota</taxon>
        <taxon>Fungi</taxon>
        <taxon>Dikarya</taxon>
        <taxon>Ascomycota</taxon>
        <taxon>Pezizomycotina</taxon>
        <taxon>Eurotiomycetes</taxon>
        <taxon>Eurotiomycetidae</taxon>
        <taxon>Eurotiales</taxon>
        <taxon>Aspergillaceae</taxon>
        <taxon>Penicillium</taxon>
    </lineage>
</organism>
<evidence type="ECO:0008006" key="3">
    <source>
        <dbReference type="Google" id="ProtNLM"/>
    </source>
</evidence>
<evidence type="ECO:0000313" key="2">
    <source>
        <dbReference type="Proteomes" id="UP000191672"/>
    </source>
</evidence>
<evidence type="ECO:0000313" key="1">
    <source>
        <dbReference type="EMBL" id="OQD79743.1"/>
    </source>
</evidence>
<reference evidence="2" key="1">
    <citation type="journal article" date="2017" name="Nat. Microbiol.">
        <title>Global analysis of biosynthetic gene clusters reveals vast potential of secondary metabolite production in Penicillium species.</title>
        <authorList>
            <person name="Nielsen J.C."/>
            <person name="Grijseels S."/>
            <person name="Prigent S."/>
            <person name="Ji B."/>
            <person name="Dainat J."/>
            <person name="Nielsen K.F."/>
            <person name="Frisvad J.C."/>
            <person name="Workman M."/>
            <person name="Nielsen J."/>
        </authorList>
    </citation>
    <scope>NUCLEOTIDE SEQUENCE [LARGE SCALE GENOMIC DNA]</scope>
    <source>
        <strain evidence="2">IBT 31811</strain>
    </source>
</reference>
<dbReference type="EMBL" id="MDYN01000044">
    <property type="protein sequence ID" value="OQD79743.1"/>
    <property type="molecule type" value="Genomic_DNA"/>
</dbReference>
<accession>A0A1V6PS27</accession>
<proteinExistence type="predicted"/>
<protein>
    <recommendedName>
        <fullName evidence="3">Cell wall protein PhiA</fullName>
    </recommendedName>
</protein>
<gene>
    <name evidence="1" type="ORF">PENANT_c044G10845</name>
</gene>
<dbReference type="Proteomes" id="UP000191672">
    <property type="component" value="Unassembled WGS sequence"/>
</dbReference>
<name>A0A1V6PS27_9EURO</name>